<dbReference type="Pfam" id="PF13715">
    <property type="entry name" value="CarbopepD_reg_2"/>
    <property type="match status" value="1"/>
</dbReference>
<dbReference type="OrthoDB" id="9768177at2"/>
<evidence type="ECO:0000256" key="2">
    <source>
        <dbReference type="ARBA" id="ARBA00023136"/>
    </source>
</evidence>
<dbReference type="STRING" id="322095.HMPREF3185_00921"/>
<dbReference type="InterPro" id="IPR036942">
    <property type="entry name" value="Beta-barrel_TonB_sf"/>
</dbReference>
<dbReference type="EMBL" id="LSDK01000060">
    <property type="protein sequence ID" value="KXB76551.1"/>
    <property type="molecule type" value="Genomic_DNA"/>
</dbReference>
<proteinExistence type="predicted"/>
<comment type="caution">
    <text evidence="4">The sequence shown here is derived from an EMBL/GenBank/DDBJ whole genome shotgun (WGS) entry which is preliminary data.</text>
</comment>
<dbReference type="Proteomes" id="UP000070224">
    <property type="component" value="Unassembled WGS sequence"/>
</dbReference>
<dbReference type="SUPFAM" id="SSF49464">
    <property type="entry name" value="Carboxypeptidase regulatory domain-like"/>
    <property type="match status" value="1"/>
</dbReference>
<dbReference type="SUPFAM" id="SSF56935">
    <property type="entry name" value="Porins"/>
    <property type="match status" value="1"/>
</dbReference>
<evidence type="ECO:0000256" key="3">
    <source>
        <dbReference type="ARBA" id="ARBA00023237"/>
    </source>
</evidence>
<dbReference type="Gene3D" id="2.40.170.20">
    <property type="entry name" value="TonB-dependent receptor, beta-barrel domain"/>
    <property type="match status" value="1"/>
</dbReference>
<gene>
    <name evidence="4" type="ORF">HMPREF3185_00921</name>
</gene>
<dbReference type="InterPro" id="IPR008969">
    <property type="entry name" value="CarboxyPept-like_regulatory"/>
</dbReference>
<evidence type="ECO:0008006" key="6">
    <source>
        <dbReference type="Google" id="ProtNLM"/>
    </source>
</evidence>
<dbReference type="GO" id="GO:0009279">
    <property type="term" value="C:cell outer membrane"/>
    <property type="evidence" value="ECO:0007669"/>
    <property type="project" value="UniProtKB-SubCell"/>
</dbReference>
<keyword evidence="5" id="KW-1185">Reference proteome</keyword>
<dbReference type="PATRIC" id="fig|322095.3.peg.910"/>
<keyword evidence="2" id="KW-0472">Membrane</keyword>
<accession>A0A134B9C6</accession>
<dbReference type="Gene3D" id="2.170.130.10">
    <property type="entry name" value="TonB-dependent receptor, plug domain"/>
    <property type="match status" value="1"/>
</dbReference>
<evidence type="ECO:0000256" key="1">
    <source>
        <dbReference type="ARBA" id="ARBA00004442"/>
    </source>
</evidence>
<keyword evidence="3" id="KW-0998">Cell outer membrane</keyword>
<dbReference type="AlphaFoldDB" id="A0A134B9C6"/>
<comment type="subcellular location">
    <subcellularLocation>
        <location evidence="1">Cell outer membrane</location>
    </subcellularLocation>
</comment>
<dbReference type="InterPro" id="IPR037066">
    <property type="entry name" value="Plug_dom_sf"/>
</dbReference>
<evidence type="ECO:0000313" key="5">
    <source>
        <dbReference type="Proteomes" id="UP000070224"/>
    </source>
</evidence>
<sequence>MSLQIMGTQLRNLIVSLMLLIGSVTAVCAQTILVQGKVLDSRGTPLPKVSVTVKLDNSTHTTTDKEGKFSLQVPEKSVLVFTLTGKKTTETPATTTPLEITLEDGEEQQKGSTVTTMRQTTSIQTKYYPLWVIDGVVYKQDSTFNTADLASTDAKRLIAAALPGLSERDIESFTVITDASATALYGNQATGGVISVRTRHAGQGINRFTYTSQLTYRFIPSYREFNILNSQDQMSVLKELEGGGSLSPETVLYQTRYGVYGLMYDNAIKYKNKEYLQDNTLEGRTRYLQEAEMRNTDWFKELFQHSIRHQHTVSLASGGQVSNFYASLGATIDPGWAKVQSENTYFFNLNATFKPHKYWTFGTIVNASYTRDHDGGDFTPLSVAQTLSRTMDPTQYYLYEFAPYNIKEEMNQNYRDVDAVNVRLQASIAYRPSTKFNASLLGSIQYYNDLTEFIRTEKSNASERFRAMNKRLIRDRNSYLYKPADDVYAVPRVVMPHGGYRTIQEYASRRFDLQARATYTDTFAEGKHALTLVGGTDLYDYLERNGWHNEYGVNFEIGQLSTFDPMLFHWLHDRRNNYYSRSTTIYRNVSFLGNLSYSYLGRYTLDGSFRYEGTNRFGKSRLVRWIPTWNVALGWDVSSESFFPSLSPLSSLSTRLSYGMTGTLPSVYNSYQRIKGYLPFRPGDHSSPSLYISEPANHDLTYEKMYELNWNLNFGLLKDRIGVSFSLFSRQGRDLVDISYNQGTGGFFKPYGNVASMEAKGVELSLTTQNVKTQNFSWTTSFSYARNTNKVTKLLSQSDVSTLVSSSSGAAREGYPLASVFSIPFYKLSSEGFPLFYNSKGQIERDHINFSATEDLDYLKYSGTLTPTDQGGLNNSFRIGNFTLSAYILYSFGSIKRLPAEFSTTYYDYEVLGHEFNRRWKAPGDEEHTNVPSIPTADQRNRYPNLSQAYTTYDYSDVRIARCDYIQLRDVSLGYSIPKSLLTKSFLSSVDLKLQASNLFLIYSDKKLNGALPYAYTPHSLIFTCTVGM</sequence>
<organism evidence="4 5">
    <name type="scientific">Porphyromonas somerae</name>
    <dbReference type="NCBI Taxonomy" id="322095"/>
    <lineage>
        <taxon>Bacteria</taxon>
        <taxon>Pseudomonadati</taxon>
        <taxon>Bacteroidota</taxon>
        <taxon>Bacteroidia</taxon>
        <taxon>Bacteroidales</taxon>
        <taxon>Porphyromonadaceae</taxon>
        <taxon>Porphyromonas</taxon>
    </lineage>
</organism>
<evidence type="ECO:0000313" key="4">
    <source>
        <dbReference type="EMBL" id="KXB76551.1"/>
    </source>
</evidence>
<name>A0A134B9C6_9PORP</name>
<protein>
    <recommendedName>
        <fullName evidence="6">TonB-dependent receptor plug domain protein</fullName>
    </recommendedName>
</protein>
<reference evidence="5" key="1">
    <citation type="submission" date="2016-01" db="EMBL/GenBank/DDBJ databases">
        <authorList>
            <person name="Mitreva M."/>
            <person name="Pepin K.H."/>
            <person name="Mihindukulasuriya K.A."/>
            <person name="Fulton R."/>
            <person name="Fronick C."/>
            <person name="O'Laughlin M."/>
            <person name="Miner T."/>
            <person name="Herter B."/>
            <person name="Rosa B.A."/>
            <person name="Cordes M."/>
            <person name="Tomlinson C."/>
            <person name="Wollam A."/>
            <person name="Palsikar V.B."/>
            <person name="Mardis E.R."/>
            <person name="Wilson R.K."/>
        </authorList>
    </citation>
    <scope>NUCLEOTIDE SEQUENCE [LARGE SCALE GENOMIC DNA]</scope>
    <source>
        <strain evidence="5">KA00683</strain>
    </source>
</reference>